<dbReference type="EMBL" id="JNVU01000005">
    <property type="protein sequence ID" value="KEI45882.1"/>
    <property type="molecule type" value="Genomic_DNA"/>
</dbReference>
<protein>
    <submittedName>
        <fullName evidence="2">Uncharacterized protein</fullName>
    </submittedName>
</protein>
<evidence type="ECO:0000313" key="3">
    <source>
        <dbReference type="Proteomes" id="UP000031419"/>
    </source>
</evidence>
<evidence type="ECO:0000313" key="2">
    <source>
        <dbReference type="EMBL" id="KEI45882.1"/>
    </source>
</evidence>
<organism evidence="2 3">
    <name type="scientific">Saccharopolyspora rectivirgula</name>
    <dbReference type="NCBI Taxonomy" id="28042"/>
    <lineage>
        <taxon>Bacteria</taxon>
        <taxon>Bacillati</taxon>
        <taxon>Actinomycetota</taxon>
        <taxon>Actinomycetes</taxon>
        <taxon>Pseudonocardiales</taxon>
        <taxon>Pseudonocardiaceae</taxon>
        <taxon>Saccharopolyspora</taxon>
    </lineage>
</organism>
<feature type="transmembrane region" description="Helical" evidence="1">
    <location>
        <begin position="81"/>
        <end position="103"/>
    </location>
</feature>
<dbReference type="AlphaFoldDB" id="A0A073B3M2"/>
<feature type="transmembrane region" description="Helical" evidence="1">
    <location>
        <begin position="54"/>
        <end position="75"/>
    </location>
</feature>
<keyword evidence="3" id="KW-1185">Reference proteome</keyword>
<reference evidence="2 3" key="1">
    <citation type="submission" date="2014-06" db="EMBL/GenBank/DDBJ databases">
        <title>Saccharopolyspora rectivirgula DSM-43113 Genome sequencing.</title>
        <authorList>
            <person name="Barrera C."/>
            <person name="Millon L."/>
            <person name="Rognon B."/>
            <person name="Zaugg C."/>
            <person name="Monod M."/>
        </authorList>
    </citation>
    <scope>NUCLEOTIDE SEQUENCE [LARGE SCALE GENOMIC DNA]</scope>
    <source>
        <strain evidence="2 3">DSM 43113</strain>
    </source>
</reference>
<dbReference type="OrthoDB" id="161967at2"/>
<sequence>MNPWGTVAGAFIGTLVLTTALRAASELKLTRADLPFLLGTAVTVNRTRAKAAGYLLHFVNGQVFAFMYYAVFIAIGQAGWGLGALFGLVHGLFASTVLVNVLLPLVHPRMGSALTSAPEVALLESPGFLMRNYGPGTPVVNLLSHVVYGTIVGGFTSLGS</sequence>
<dbReference type="RefSeq" id="WP_029720998.1">
    <property type="nucleotide sequence ID" value="NZ_JAJUIW010000005.1"/>
</dbReference>
<keyword evidence="1" id="KW-0812">Transmembrane</keyword>
<accession>A0A073B3M2</accession>
<keyword evidence="1" id="KW-1133">Transmembrane helix</keyword>
<gene>
    <name evidence="2" type="ORF">GU90_01385</name>
</gene>
<dbReference type="eggNOG" id="ENOG5031RP4">
    <property type="taxonomic scope" value="Bacteria"/>
</dbReference>
<comment type="caution">
    <text evidence="2">The sequence shown here is derived from an EMBL/GenBank/DDBJ whole genome shotgun (WGS) entry which is preliminary data.</text>
</comment>
<proteinExistence type="predicted"/>
<keyword evidence="1" id="KW-0472">Membrane</keyword>
<name>A0A073B3M2_9PSEU</name>
<evidence type="ECO:0000256" key="1">
    <source>
        <dbReference type="SAM" id="Phobius"/>
    </source>
</evidence>
<dbReference type="Proteomes" id="UP000031419">
    <property type="component" value="Unassembled WGS sequence"/>
</dbReference>
<feature type="transmembrane region" description="Helical" evidence="1">
    <location>
        <begin position="6"/>
        <end position="24"/>
    </location>
</feature>